<evidence type="ECO:0000259" key="4">
    <source>
        <dbReference type="PROSITE" id="PS50853"/>
    </source>
</evidence>
<evidence type="ECO:0000313" key="5">
    <source>
        <dbReference type="EMBL" id="SCX05442.1"/>
    </source>
</evidence>
<organism evidence="5 6">
    <name type="scientific">Flavobacterium saliperosum</name>
    <dbReference type="NCBI Taxonomy" id="329186"/>
    <lineage>
        <taxon>Bacteria</taxon>
        <taxon>Pseudomonadati</taxon>
        <taxon>Bacteroidota</taxon>
        <taxon>Flavobacteriia</taxon>
        <taxon>Flavobacteriales</taxon>
        <taxon>Flavobacteriaceae</taxon>
        <taxon>Flavobacterium</taxon>
    </lineage>
</organism>
<dbReference type="Proteomes" id="UP000182124">
    <property type="component" value="Unassembled WGS sequence"/>
</dbReference>
<dbReference type="NCBIfam" id="NF038128">
    <property type="entry name" value="choice_anch_J"/>
    <property type="match status" value="1"/>
</dbReference>
<sequence length="1040" mass="108997">MKKITLLFFALFSFLANAQVQVGSGTTNITTVPVSSCWGYSYTQQLYLASEINTSGNITELSFYYESGGPAANSTGWTIYLGHTTKTIFSSTTDWEPYANLTQAYTGTVTYPGAPGWMTITLDTPFNYNGSDNLVVAVDENTADYTCSVNFKGFAATNRGIYYRNDTTNPDPVTPPTGTRTSTIANIILGGIVPTNPPVCTALTTPANGAVNVFGSVVSWAGASGSPLGYLVNVGTSSGATDVLNNQDVGNVLSYDLGTLNPATTYYVTVIPYNDNGEASGCTESSFTTCDVNAVPSIENFATYVPTCWIEADNGDTTLGPATFGTSSWAADGFLNSGTTGAMKIQIDGATDNDWIISPLFSIPATGYELRYSVAATQNGGTGAPSPAWESDDSVELLVSTGTANWTVLHTYNDTNVPSFSGTSNTFDLSAYAGQNVRFAFRGIEGVDNGSANIDFFIDDFEVRLTPACPEPYALGANTITSDSANLFWTAGGSENTWNIEYGATGFTQGTGTVVNGVANPHVLNGLTPNTAYQYYVQADCGGSGASLWVGPFSFTTPCVPYSIPYFEGFEAGYTHNVTVAGCLSQASVTGAATWTANNTLTTYNRTPRTGAWNAFLQYSNEDWLFIPIDLTSGTSYTVSLYARQDGATAANSNMAISYGTSASAAGMTNVIVPATGIINGDYQQIIGSFTPAATGVYYVGIKGFMNGTPWYISLDDISIDLTPACAPPLGLAANSVTDSSAALTWTATTGNYQYVLDNNPLDPAGAGTDLAGEVYNASSLTPSTTYYFHVRTDCGAGTYSTWSTVSFTTLATPPANDDCTNAIALTPGGVYSDNPIDGTNAGATTSSQTAPTTCFGFSGRDVWYSVVVPASGSITIETGTPVGGGAGIDTVITAYTGDCTTPVQVGCDDDGATETAVGFSRLSLTAQTPGATILIRAYEYNNDTVGNFGISAYDASLSTGSFDSASFKAYPNPVKDVLNLSYSSEISSVEVYNMLGQKVITKNLNVAQGQIDMSNLTSGNYIVKVTSEGLTKTIKVVKQ</sequence>
<reference evidence="5 6" key="1">
    <citation type="submission" date="2016-10" db="EMBL/GenBank/DDBJ databases">
        <authorList>
            <person name="de Groot N.N."/>
        </authorList>
    </citation>
    <scope>NUCLEOTIDE SEQUENCE [LARGE SCALE GENOMIC DNA]</scope>
    <source>
        <strain evidence="5 6">CGMCC 1.3801</strain>
    </source>
</reference>
<accession>A0A1G4VE75</accession>
<protein>
    <submittedName>
        <fullName evidence="5">Por secretion system C-terminal sorting domain-containing protein</fullName>
    </submittedName>
</protein>
<dbReference type="Gene3D" id="2.60.120.260">
    <property type="entry name" value="Galactose-binding domain-like"/>
    <property type="match status" value="1"/>
</dbReference>
<dbReference type="InterPro" id="IPR013783">
    <property type="entry name" value="Ig-like_fold"/>
</dbReference>
<dbReference type="SMART" id="SM00060">
    <property type="entry name" value="FN3"/>
    <property type="match status" value="3"/>
</dbReference>
<dbReference type="eggNOG" id="COG3291">
    <property type="taxonomic scope" value="Bacteria"/>
</dbReference>
<feature type="domain" description="Fibronectin type-III" evidence="4">
    <location>
        <begin position="471"/>
        <end position="560"/>
    </location>
</feature>
<dbReference type="AlphaFoldDB" id="A0A1G4VE75"/>
<dbReference type="EMBL" id="FMTY01000002">
    <property type="protein sequence ID" value="SCX05442.1"/>
    <property type="molecule type" value="Genomic_DNA"/>
</dbReference>
<dbReference type="CDD" id="cd00063">
    <property type="entry name" value="FN3"/>
    <property type="match status" value="3"/>
</dbReference>
<dbReference type="Gene3D" id="2.60.40.10">
    <property type="entry name" value="Immunoglobulins"/>
    <property type="match status" value="3"/>
</dbReference>
<dbReference type="SUPFAM" id="SSF49785">
    <property type="entry name" value="Galactose-binding domain-like"/>
    <property type="match status" value="1"/>
</dbReference>
<dbReference type="RefSeq" id="WP_023576412.1">
    <property type="nucleotide sequence ID" value="NZ_FMTY01000002.1"/>
</dbReference>
<dbReference type="eggNOG" id="COG3391">
    <property type="taxonomic scope" value="Bacteria"/>
</dbReference>
<feature type="chain" id="PRO_5010285043" evidence="3">
    <location>
        <begin position="19"/>
        <end position="1040"/>
    </location>
</feature>
<evidence type="ECO:0000256" key="1">
    <source>
        <dbReference type="ARBA" id="ARBA00022729"/>
    </source>
</evidence>
<dbReference type="PROSITE" id="PS50853">
    <property type="entry name" value="FN3"/>
    <property type="match status" value="3"/>
</dbReference>
<evidence type="ECO:0000256" key="3">
    <source>
        <dbReference type="SAM" id="SignalP"/>
    </source>
</evidence>
<dbReference type="STRING" id="329186.SAMN02927925_00820"/>
<name>A0A1G4VE75_9FLAO</name>
<dbReference type="SUPFAM" id="SSF49265">
    <property type="entry name" value="Fibronectin type III"/>
    <property type="match status" value="3"/>
</dbReference>
<proteinExistence type="predicted"/>
<dbReference type="InterPro" id="IPR008979">
    <property type="entry name" value="Galactose-bd-like_sf"/>
</dbReference>
<keyword evidence="1 3" id="KW-0732">Signal</keyword>
<evidence type="ECO:0000256" key="2">
    <source>
        <dbReference type="ARBA" id="ARBA00022737"/>
    </source>
</evidence>
<dbReference type="InterPro" id="IPR050991">
    <property type="entry name" value="ECM_Regulatory_Proteins"/>
</dbReference>
<dbReference type="Pfam" id="PF00041">
    <property type="entry name" value="fn3"/>
    <property type="match status" value="1"/>
</dbReference>
<dbReference type="InterPro" id="IPR003961">
    <property type="entry name" value="FN3_dom"/>
</dbReference>
<feature type="domain" description="Fibronectin type-III" evidence="4">
    <location>
        <begin position="193"/>
        <end position="292"/>
    </location>
</feature>
<evidence type="ECO:0000313" key="6">
    <source>
        <dbReference type="Proteomes" id="UP000182124"/>
    </source>
</evidence>
<dbReference type="InterPro" id="IPR026444">
    <property type="entry name" value="Secre_tail"/>
</dbReference>
<feature type="domain" description="Fibronectin type-III" evidence="4">
    <location>
        <begin position="728"/>
        <end position="816"/>
    </location>
</feature>
<feature type="signal peptide" evidence="3">
    <location>
        <begin position="1"/>
        <end position="18"/>
    </location>
</feature>
<dbReference type="PANTHER" id="PTHR46708:SF2">
    <property type="entry name" value="FIBRONECTIN TYPE-III DOMAIN-CONTAINING PROTEIN"/>
    <property type="match status" value="1"/>
</dbReference>
<dbReference type="NCBIfam" id="TIGR04183">
    <property type="entry name" value="Por_Secre_tail"/>
    <property type="match status" value="1"/>
</dbReference>
<dbReference type="Pfam" id="PF18962">
    <property type="entry name" value="Por_Secre_tail"/>
    <property type="match status" value="1"/>
</dbReference>
<dbReference type="PANTHER" id="PTHR46708">
    <property type="entry name" value="TENASCIN"/>
    <property type="match status" value="1"/>
</dbReference>
<dbReference type="InterPro" id="IPR036116">
    <property type="entry name" value="FN3_sf"/>
</dbReference>
<keyword evidence="2" id="KW-0677">Repeat</keyword>
<gene>
    <name evidence="5" type="ORF">SAMN02927925_00820</name>
</gene>